<dbReference type="PROSITE" id="PS50082">
    <property type="entry name" value="WD_REPEATS_2"/>
    <property type="match status" value="3"/>
</dbReference>
<dbReference type="SUPFAM" id="SSF50978">
    <property type="entry name" value="WD40 repeat-like"/>
    <property type="match status" value="2"/>
</dbReference>
<name>A0A8J2XA06_ZYGB2</name>
<dbReference type="PANTHER" id="PTHR19856">
    <property type="entry name" value="WD-REPEATCONTAINING PROTEIN WDR1"/>
    <property type="match status" value="1"/>
</dbReference>
<dbReference type="Pfam" id="PF12894">
    <property type="entry name" value="ANAPC4_WD40"/>
    <property type="match status" value="1"/>
</dbReference>
<dbReference type="SMART" id="SM00320">
    <property type="entry name" value="WD40"/>
    <property type="match status" value="8"/>
</dbReference>
<dbReference type="FunFam" id="2.130.10.10:FF:000102">
    <property type="entry name" value="Actin-interacting protein 1"/>
    <property type="match status" value="1"/>
</dbReference>
<dbReference type="OrthoDB" id="2306at2759"/>
<dbReference type="InterPro" id="IPR001680">
    <property type="entry name" value="WD40_rpt"/>
</dbReference>
<dbReference type="PROSITE" id="PS50294">
    <property type="entry name" value="WD_REPEATS_REGION"/>
    <property type="match status" value="1"/>
</dbReference>
<evidence type="ECO:0000313" key="7">
    <source>
        <dbReference type="Proteomes" id="UP000019375"/>
    </source>
</evidence>
<protein>
    <submittedName>
        <fullName evidence="6">ZYBA0S03-07448g1_1</fullName>
    </submittedName>
</protein>
<keyword evidence="2" id="KW-0677">Repeat</keyword>
<accession>A0A8J2XA06</accession>
<dbReference type="GO" id="GO:0030042">
    <property type="term" value="P:actin filament depolymerization"/>
    <property type="evidence" value="ECO:0007669"/>
    <property type="project" value="TreeGrafter"/>
</dbReference>
<dbReference type="GO" id="GO:0051015">
    <property type="term" value="F:actin filament binding"/>
    <property type="evidence" value="ECO:0007669"/>
    <property type="project" value="TreeGrafter"/>
</dbReference>
<keyword evidence="7" id="KW-1185">Reference proteome</keyword>
<dbReference type="EMBL" id="HG316456">
    <property type="protein sequence ID" value="CDF89025.1"/>
    <property type="molecule type" value="Genomic_DNA"/>
</dbReference>
<keyword evidence="1 4" id="KW-0853">WD repeat</keyword>
<comment type="similarity">
    <text evidence="3">Belongs to the WD repeat AIP1 family.</text>
</comment>
<feature type="repeat" description="WD" evidence="4">
    <location>
        <begin position="260"/>
        <end position="286"/>
    </location>
</feature>
<dbReference type="InterPro" id="IPR036322">
    <property type="entry name" value="WD40_repeat_dom_sf"/>
</dbReference>
<dbReference type="PANTHER" id="PTHR19856:SF0">
    <property type="entry name" value="WD REPEAT-CONTAINING PROTEIN 1"/>
    <property type="match status" value="1"/>
</dbReference>
<organism evidence="6 7">
    <name type="scientific">Zygosaccharomyces bailii (strain CLIB 213 / ATCC 58445 / CBS 680 / BCRC 21525 / NBRC 1098 / NCYC 1416 / NRRL Y-2227)</name>
    <dbReference type="NCBI Taxonomy" id="1333698"/>
    <lineage>
        <taxon>Eukaryota</taxon>
        <taxon>Fungi</taxon>
        <taxon>Dikarya</taxon>
        <taxon>Ascomycota</taxon>
        <taxon>Saccharomycotina</taxon>
        <taxon>Saccharomycetes</taxon>
        <taxon>Saccharomycetales</taxon>
        <taxon>Saccharomycetaceae</taxon>
        <taxon>Zygosaccharomyces</taxon>
    </lineage>
</organism>
<evidence type="ECO:0000256" key="2">
    <source>
        <dbReference type="ARBA" id="ARBA00022737"/>
    </source>
</evidence>
<dbReference type="Gene3D" id="2.130.10.10">
    <property type="entry name" value="YVTN repeat-like/Quinoprotein amine dehydrogenase"/>
    <property type="match status" value="2"/>
</dbReference>
<proteinExistence type="inferred from homology"/>
<dbReference type="FunFam" id="2.130.10.10:FF:000167">
    <property type="entry name" value="Actin-interacting protein 1"/>
    <property type="match status" value="1"/>
</dbReference>
<dbReference type="GO" id="GO:0030864">
    <property type="term" value="C:cortical actin cytoskeleton"/>
    <property type="evidence" value="ECO:0007669"/>
    <property type="project" value="TreeGrafter"/>
</dbReference>
<evidence type="ECO:0000313" key="6">
    <source>
        <dbReference type="EMBL" id="CDF89025.1"/>
    </source>
</evidence>
<dbReference type="Proteomes" id="UP000019375">
    <property type="component" value="Unassembled WGS sequence"/>
</dbReference>
<gene>
    <name evidence="6" type="ORF">BN860_07448g</name>
</gene>
<dbReference type="InterPro" id="IPR024977">
    <property type="entry name" value="Apc4-like_WD40_dom"/>
</dbReference>
<evidence type="ECO:0000256" key="1">
    <source>
        <dbReference type="ARBA" id="ARBA00022574"/>
    </source>
</evidence>
<feature type="repeat" description="WD" evidence="4">
    <location>
        <begin position="331"/>
        <end position="359"/>
    </location>
</feature>
<evidence type="ECO:0000256" key="3">
    <source>
        <dbReference type="ARBA" id="ARBA00038366"/>
    </source>
</evidence>
<sequence>MTGIELKSLLPPQPSTQRNFTTHLSYNQSKDAIAYACGKSAYIRFLGKDNENAIQFVGHANANVTVVKFSPMAGSEYVVSGDDSGKVIVWSFLRDQGTGQFETKVKSEFQVLAGPICDISWDFEARRLCVVGEGRDKFGVFISWDSGNSLGEISGHSKRINACHFKQSRPMRAITVGDDGSVVFYQGPPFKFTASDRTHHDQGKFVRDVQFSPGAGEYAVTVGYDRRIVCFDGKTGEFVKYIEDTKEPVQGGLFAISWVDDTKFVTASADYTIRLWSVTDSKCLQKWTLPESIENQQVGLVAAKDGTIISLSLDGSLNFFQVGKDNMVRSLKGHNKGITAMTVNPLVSGSFDGRIMTWDSDPIGMHSDHSNLILAIDNSKSPDYATVSWDDTLKVSATVKHKFEEQPKVASVAPGEGVMAVVTSGDLLVILNSYTGEVLQKTKLSEPATAVGITKQFVAVGLANSKYIEIFRASDLSVSFRLPTALRAAASYISLSPSEKFLAVGEVMGKITLFDLETREVKTTRWAFHTSKINAISWQPNPSGEEDLVATGSLDTNIFIYSVQKPMKVIKRLNAHKDDVTAVLWDGPEALISAGSDACIKRWAVKFD</sequence>
<dbReference type="Pfam" id="PF00400">
    <property type="entry name" value="WD40"/>
    <property type="match status" value="4"/>
</dbReference>
<feature type="domain" description="Anaphase-promoting complex subunit 4-like WD40" evidence="5">
    <location>
        <begin position="494"/>
        <end position="585"/>
    </location>
</feature>
<dbReference type="InterPro" id="IPR015943">
    <property type="entry name" value="WD40/YVTN_repeat-like_dom_sf"/>
</dbReference>
<feature type="repeat" description="WD" evidence="4">
    <location>
        <begin position="573"/>
        <end position="608"/>
    </location>
</feature>
<reference evidence="7" key="1">
    <citation type="journal article" date="2013" name="Genome Announc.">
        <title>Genome sequence of the food spoilage yeast Zygosaccharomyces bailii CLIB 213(T).</title>
        <authorList>
            <person name="Galeote V."/>
            <person name="Bigey F."/>
            <person name="Devillers H."/>
            <person name="Neuveglise C."/>
            <person name="Dequin S."/>
        </authorList>
    </citation>
    <scope>NUCLEOTIDE SEQUENCE [LARGE SCALE GENOMIC DNA]</scope>
    <source>
        <strain evidence="7">CLIB 213 / ATCC 58445 / CBS 680 / CCRC 21525 / NBRC 1098 / NCYC 1416 / NRRL Y-2227</strain>
    </source>
</reference>
<dbReference type="AlphaFoldDB" id="A0A8J2XA06"/>
<evidence type="ECO:0000259" key="5">
    <source>
        <dbReference type="Pfam" id="PF12894"/>
    </source>
</evidence>
<evidence type="ECO:0000256" key="4">
    <source>
        <dbReference type="PROSITE-ProRule" id="PRU00221"/>
    </source>
</evidence>